<name>A0A1S8WR56_OPIVI</name>
<dbReference type="Proteomes" id="UP000243686">
    <property type="component" value="Unassembled WGS sequence"/>
</dbReference>
<evidence type="ECO:0000313" key="2">
    <source>
        <dbReference type="Proteomes" id="UP000243686"/>
    </source>
</evidence>
<feature type="non-terminal residue" evidence="1">
    <location>
        <position position="1"/>
    </location>
</feature>
<gene>
    <name evidence="1" type="ORF">X801_07319</name>
</gene>
<dbReference type="AlphaFoldDB" id="A0A1S8WR56"/>
<keyword evidence="2" id="KW-1185">Reference proteome</keyword>
<accession>A0A1S8WR56</accession>
<evidence type="ECO:0000313" key="1">
    <source>
        <dbReference type="EMBL" id="OON16854.1"/>
    </source>
</evidence>
<proteinExistence type="predicted"/>
<sequence length="98" mass="11042">AAGLTNQVRAEWLYKTPVANSERWTYWTKTKVQPGDMIVSLRIPTLSMCLLSLVLLKEMDAGLWRQAQVIPSDEGGLGPVVAEFFPQRFGKRFIMTGK</sequence>
<dbReference type="EMBL" id="KV896387">
    <property type="protein sequence ID" value="OON16854.1"/>
    <property type="molecule type" value="Genomic_DNA"/>
</dbReference>
<organism evidence="1 2">
    <name type="scientific">Opisthorchis viverrini</name>
    <name type="common">Southeast Asian liver fluke</name>
    <dbReference type="NCBI Taxonomy" id="6198"/>
    <lineage>
        <taxon>Eukaryota</taxon>
        <taxon>Metazoa</taxon>
        <taxon>Spiralia</taxon>
        <taxon>Lophotrochozoa</taxon>
        <taxon>Platyhelminthes</taxon>
        <taxon>Trematoda</taxon>
        <taxon>Digenea</taxon>
        <taxon>Opisthorchiida</taxon>
        <taxon>Opisthorchiata</taxon>
        <taxon>Opisthorchiidae</taxon>
        <taxon>Opisthorchis</taxon>
    </lineage>
</organism>
<protein>
    <submittedName>
        <fullName evidence="1">Uncharacterized protein</fullName>
    </submittedName>
</protein>
<feature type="non-terminal residue" evidence="1">
    <location>
        <position position="98"/>
    </location>
</feature>
<reference evidence="1 2" key="1">
    <citation type="submission" date="2015-03" db="EMBL/GenBank/DDBJ databases">
        <title>Draft genome of the nematode, Opisthorchis viverrini.</title>
        <authorList>
            <person name="Mitreva M."/>
        </authorList>
    </citation>
    <scope>NUCLEOTIDE SEQUENCE [LARGE SCALE GENOMIC DNA]</scope>
    <source>
        <strain evidence="1">Khon Kaen</strain>
    </source>
</reference>